<feature type="region of interest" description="Disordered" evidence="1">
    <location>
        <begin position="119"/>
        <end position="141"/>
    </location>
</feature>
<dbReference type="Proteomes" id="UP001501627">
    <property type="component" value="Unassembled WGS sequence"/>
</dbReference>
<evidence type="ECO:0000256" key="1">
    <source>
        <dbReference type="SAM" id="MobiDB-lite"/>
    </source>
</evidence>
<keyword evidence="2" id="KW-0812">Transmembrane</keyword>
<evidence type="ECO:0000313" key="4">
    <source>
        <dbReference type="EMBL" id="GAA3993019.1"/>
    </source>
</evidence>
<sequence>MAFFPLRWNKKDAPEGGGKPARRGRGAAAQAETIEEMRRRARHRLVGAVVLVLAGVIGFPLLFDSQPRPVEVDVQLDIPDRNKVEPLPQAAAPAQVHEAPATGLDAGEELVDAAHPAPAVTAAPPEAPDHAEQAAATTKTRVPAEAPLQAPVAKAHEAAADAAPQPKAAAKPAPTDAERARALLEGRAPTAVAKAAPAASAGQRFIVQVGAFADADKAREVRLRLERAGVKTYAQVVDTSAGKRTRVRLGPFDSRAEAEKAAERVKGMGLAGSVLTL</sequence>
<comment type="caution">
    <text evidence="4">The sequence shown here is derived from an EMBL/GenBank/DDBJ whole genome shotgun (WGS) entry which is preliminary data.</text>
</comment>
<keyword evidence="5" id="KW-1185">Reference proteome</keyword>
<keyword evidence="2" id="KW-0472">Membrane</keyword>
<dbReference type="PANTHER" id="PTHR38687:SF1">
    <property type="entry name" value="CELL DIVISION PROTEIN DEDD"/>
    <property type="match status" value="1"/>
</dbReference>
<organism evidence="4 5">
    <name type="scientific">Comamonas faecalis</name>
    <dbReference type="NCBI Taxonomy" id="1387849"/>
    <lineage>
        <taxon>Bacteria</taxon>
        <taxon>Pseudomonadati</taxon>
        <taxon>Pseudomonadota</taxon>
        <taxon>Betaproteobacteria</taxon>
        <taxon>Burkholderiales</taxon>
        <taxon>Comamonadaceae</taxon>
        <taxon>Comamonas</taxon>
    </lineage>
</organism>
<evidence type="ECO:0000256" key="2">
    <source>
        <dbReference type="SAM" id="Phobius"/>
    </source>
</evidence>
<dbReference type="EMBL" id="BAABBP010000011">
    <property type="protein sequence ID" value="GAA3993019.1"/>
    <property type="molecule type" value="Genomic_DNA"/>
</dbReference>
<keyword evidence="2" id="KW-1133">Transmembrane helix</keyword>
<dbReference type="InterPro" id="IPR052521">
    <property type="entry name" value="Cell_div_SPOR-domain"/>
</dbReference>
<proteinExistence type="predicted"/>
<feature type="transmembrane region" description="Helical" evidence="2">
    <location>
        <begin position="45"/>
        <end position="63"/>
    </location>
</feature>
<protein>
    <submittedName>
        <fullName evidence="4">SPOR domain-containing protein</fullName>
    </submittedName>
</protein>
<dbReference type="RefSeq" id="WP_103046391.1">
    <property type="nucleotide sequence ID" value="NZ_BAABBP010000011.1"/>
</dbReference>
<accession>A0ABP7R5Y6</accession>
<feature type="region of interest" description="Disordered" evidence="1">
    <location>
        <begin position="1"/>
        <end position="28"/>
    </location>
</feature>
<dbReference type="PANTHER" id="PTHR38687">
    <property type="entry name" value="CELL DIVISION PROTEIN DEDD-RELATED"/>
    <property type="match status" value="1"/>
</dbReference>
<dbReference type="InterPro" id="IPR036680">
    <property type="entry name" value="SPOR-like_sf"/>
</dbReference>
<dbReference type="Gene3D" id="3.30.70.1070">
    <property type="entry name" value="Sporulation related repeat"/>
    <property type="match status" value="1"/>
</dbReference>
<feature type="domain" description="SPOR" evidence="3">
    <location>
        <begin position="199"/>
        <end position="277"/>
    </location>
</feature>
<dbReference type="PROSITE" id="PS51724">
    <property type="entry name" value="SPOR"/>
    <property type="match status" value="1"/>
</dbReference>
<dbReference type="Pfam" id="PF05036">
    <property type="entry name" value="SPOR"/>
    <property type="match status" value="1"/>
</dbReference>
<gene>
    <name evidence="4" type="ORF">GCM10022279_15420</name>
</gene>
<evidence type="ECO:0000259" key="3">
    <source>
        <dbReference type="PROSITE" id="PS51724"/>
    </source>
</evidence>
<evidence type="ECO:0000313" key="5">
    <source>
        <dbReference type="Proteomes" id="UP001501627"/>
    </source>
</evidence>
<reference evidence="5" key="1">
    <citation type="journal article" date="2019" name="Int. J. Syst. Evol. Microbiol.">
        <title>The Global Catalogue of Microorganisms (GCM) 10K type strain sequencing project: providing services to taxonomists for standard genome sequencing and annotation.</title>
        <authorList>
            <consortium name="The Broad Institute Genomics Platform"/>
            <consortium name="The Broad Institute Genome Sequencing Center for Infectious Disease"/>
            <person name="Wu L."/>
            <person name="Ma J."/>
        </authorList>
    </citation>
    <scope>NUCLEOTIDE SEQUENCE [LARGE SCALE GENOMIC DNA]</scope>
    <source>
        <strain evidence="5">JCM 17561</strain>
    </source>
</reference>
<dbReference type="SUPFAM" id="SSF110997">
    <property type="entry name" value="Sporulation related repeat"/>
    <property type="match status" value="1"/>
</dbReference>
<name>A0ABP7R5Y6_9BURK</name>
<dbReference type="InterPro" id="IPR007730">
    <property type="entry name" value="SPOR-like_dom"/>
</dbReference>